<feature type="compositionally biased region" description="Low complexity" evidence="1">
    <location>
        <begin position="227"/>
        <end position="242"/>
    </location>
</feature>
<dbReference type="Gene3D" id="1.10.287.1490">
    <property type="match status" value="1"/>
</dbReference>
<dbReference type="RefSeq" id="XP_022670419.1">
    <property type="nucleotide sequence ID" value="XM_022814684.1"/>
</dbReference>
<feature type="region of interest" description="Disordered" evidence="1">
    <location>
        <begin position="369"/>
        <end position="409"/>
    </location>
</feature>
<feature type="region of interest" description="Disordered" evidence="1">
    <location>
        <begin position="118"/>
        <end position="188"/>
    </location>
</feature>
<keyword evidence="3" id="KW-1185">Reference proteome</keyword>
<dbReference type="Proteomes" id="UP000594260">
    <property type="component" value="Unplaced"/>
</dbReference>
<feature type="compositionally biased region" description="Polar residues" evidence="1">
    <location>
        <begin position="154"/>
        <end position="169"/>
    </location>
</feature>
<dbReference type="AlphaFoldDB" id="A0A7M7KQG5"/>
<dbReference type="RefSeq" id="XP_022670418.1">
    <property type="nucleotide sequence ID" value="XM_022814683.1"/>
</dbReference>
<proteinExistence type="predicted"/>
<feature type="compositionally biased region" description="Low complexity" evidence="1">
    <location>
        <begin position="375"/>
        <end position="398"/>
    </location>
</feature>
<accession>A0A7M7KQG5</accession>
<protein>
    <submittedName>
        <fullName evidence="2">Uncharacterized protein</fullName>
    </submittedName>
</protein>
<dbReference type="EnsemblMetazoa" id="XM_022814683">
    <property type="protein sequence ID" value="XP_022670418"/>
    <property type="gene ID" value="LOC111254131"/>
</dbReference>
<feature type="region of interest" description="Disordered" evidence="1">
    <location>
        <begin position="210"/>
        <end position="247"/>
    </location>
</feature>
<evidence type="ECO:0000313" key="3">
    <source>
        <dbReference type="Proteomes" id="UP000594260"/>
    </source>
</evidence>
<dbReference type="EnsemblMetazoa" id="XM_022814682">
    <property type="protein sequence ID" value="XP_022670417"/>
    <property type="gene ID" value="LOC111254131"/>
</dbReference>
<evidence type="ECO:0000256" key="1">
    <source>
        <dbReference type="SAM" id="MobiDB-lite"/>
    </source>
</evidence>
<name>A0A7M7KQG5_VARDE</name>
<sequence length="534" mass="58377">MAAMQSLGGLGSLGGDLLNQNNQSEAGPEVALFNNGQHANDALNFNDATTETTTSTTTIAHHRHSSSTANIMQENVTSMDSRGGYDSRTITKQTLSKLQINSKFGTFTRRTCESIEKFNFNPEDDDDNSSRQNGMDIDCDGEQTIVPGGRQRTGRFSNGFNNETTQNNDLHQRHLNGESPVSAGLSNAQGVHLSDSDLSLRQLNGGAMLHDVKAPRNGSPNANRKLQSSPQQPRRGSPSRQPTKQVEAAVRGIGQIKPSAFVSPLMMTGRSHGSLDASELPSAGICSENSTGGGNYSQSESSCGNLDADSQTESALLVDARLLDDQVVELEKEVDSLKIYLNDALAERDQAVAALRAYEELLKRINEANAKQKRSSTSSLGSGSSSQKDAAASNSTAADSERLKKKNAMLEKTVDNLEQTVQDTMARMNDVKDVNQELKTVLTDQQDMLAQYKSTIEQKTFEYKDLLAKHEAHIDALVTEHKRDRALLEKQITLLRAEAHMKSLDNERLASECRIKGEQLARMTEMLNELRQAY</sequence>
<dbReference type="GeneID" id="111254131"/>
<organism evidence="2 3">
    <name type="scientific">Varroa destructor</name>
    <name type="common">Honeybee mite</name>
    <dbReference type="NCBI Taxonomy" id="109461"/>
    <lineage>
        <taxon>Eukaryota</taxon>
        <taxon>Metazoa</taxon>
        <taxon>Ecdysozoa</taxon>
        <taxon>Arthropoda</taxon>
        <taxon>Chelicerata</taxon>
        <taxon>Arachnida</taxon>
        <taxon>Acari</taxon>
        <taxon>Parasitiformes</taxon>
        <taxon>Mesostigmata</taxon>
        <taxon>Gamasina</taxon>
        <taxon>Dermanyssoidea</taxon>
        <taxon>Varroidae</taxon>
        <taxon>Varroa</taxon>
    </lineage>
</organism>
<dbReference type="EnsemblMetazoa" id="XM_022814684">
    <property type="protein sequence ID" value="XP_022670419"/>
    <property type="gene ID" value="LOC111254131"/>
</dbReference>
<evidence type="ECO:0000313" key="2">
    <source>
        <dbReference type="EnsemblMetazoa" id="XP_022670418"/>
    </source>
</evidence>
<dbReference type="RefSeq" id="XP_022670417.1">
    <property type="nucleotide sequence ID" value="XM_022814682.1"/>
</dbReference>
<reference evidence="2" key="1">
    <citation type="submission" date="2021-01" db="UniProtKB">
        <authorList>
            <consortium name="EnsemblMetazoa"/>
        </authorList>
    </citation>
    <scope>IDENTIFICATION</scope>
</reference>